<dbReference type="Gene3D" id="3.30.300.30">
    <property type="match status" value="1"/>
</dbReference>
<evidence type="ECO:0000256" key="3">
    <source>
        <dbReference type="ARBA" id="ARBA00024484"/>
    </source>
</evidence>
<dbReference type="PANTHER" id="PTHR43272:SF33">
    <property type="entry name" value="AMP-BINDING DOMAIN-CONTAINING PROTEIN-RELATED"/>
    <property type="match status" value="1"/>
</dbReference>
<evidence type="ECO:0000313" key="6">
    <source>
        <dbReference type="Proteomes" id="UP001321421"/>
    </source>
</evidence>
<evidence type="ECO:0000259" key="4">
    <source>
        <dbReference type="Pfam" id="PF00501"/>
    </source>
</evidence>
<sequence>MGDGRGTLFARAARVAEEWSRALDKPRGPSVRLKLQHAAMDRLVYRGLREALGGRLDYAMSGGAPLGERLGHVLRGMGLPVLEGYGLTETTASTTVNTPQLTRMGTVGQPLPGVAVRIAEDGEVQVRGAGVFRGYWDDEVATERTMTDDGWLRTGDMGRLDGHGFLKITGRKSELIVTSTGQNVSPAALEGQVRSHPLVSQVVVVGEGRPHLGALVTLDAPMLALWGDNHDRPGLTPDVAADDAQVREEIARAIGQANASPDATDQIRTFEVLREDLTAARGYLTPSGKVRRELVLHDFADEVERLYAQDANQVS</sequence>
<dbReference type="InterPro" id="IPR000873">
    <property type="entry name" value="AMP-dep_synth/lig_dom"/>
</dbReference>
<dbReference type="SUPFAM" id="SSF56801">
    <property type="entry name" value="Acetyl-CoA synthetase-like"/>
    <property type="match status" value="1"/>
</dbReference>
<comment type="catalytic activity">
    <reaction evidence="3">
        <text>a long-chain fatty acid + ATP + CoA = a long-chain fatty acyl-CoA + AMP + diphosphate</text>
        <dbReference type="Rhea" id="RHEA:15421"/>
        <dbReference type="ChEBI" id="CHEBI:30616"/>
        <dbReference type="ChEBI" id="CHEBI:33019"/>
        <dbReference type="ChEBI" id="CHEBI:57287"/>
        <dbReference type="ChEBI" id="CHEBI:57560"/>
        <dbReference type="ChEBI" id="CHEBI:83139"/>
        <dbReference type="ChEBI" id="CHEBI:456215"/>
        <dbReference type="EC" id="6.2.1.3"/>
    </reaction>
    <physiologicalReaction direction="left-to-right" evidence="3">
        <dbReference type="Rhea" id="RHEA:15422"/>
    </physiologicalReaction>
</comment>
<protein>
    <recommendedName>
        <fullName evidence="4">AMP-dependent synthetase/ligase domain-containing protein</fullName>
    </recommendedName>
</protein>
<name>A0ABM8HA05_9MICO</name>
<keyword evidence="2" id="KW-0067">ATP-binding</keyword>
<dbReference type="InterPro" id="IPR042099">
    <property type="entry name" value="ANL_N_sf"/>
</dbReference>
<dbReference type="Proteomes" id="UP001321421">
    <property type="component" value="Chromosome"/>
</dbReference>
<dbReference type="Gene3D" id="3.40.50.12780">
    <property type="entry name" value="N-terminal domain of ligase-like"/>
    <property type="match status" value="1"/>
</dbReference>
<dbReference type="EMBL" id="AP027735">
    <property type="protein sequence ID" value="BDZ57758.1"/>
    <property type="molecule type" value="Genomic_DNA"/>
</dbReference>
<reference evidence="6" key="1">
    <citation type="journal article" date="2019" name="Int. J. Syst. Evol. Microbiol.">
        <title>The Global Catalogue of Microorganisms (GCM) 10K type strain sequencing project: providing services to taxonomists for standard genome sequencing and annotation.</title>
        <authorList>
            <consortium name="The Broad Institute Genomics Platform"/>
            <consortium name="The Broad Institute Genome Sequencing Center for Infectious Disease"/>
            <person name="Wu L."/>
            <person name="Ma J."/>
        </authorList>
    </citation>
    <scope>NUCLEOTIDE SEQUENCE [LARGE SCALE GENOMIC DNA]</scope>
    <source>
        <strain evidence="6">NBRC 110608</strain>
    </source>
</reference>
<accession>A0ABM8HA05</accession>
<dbReference type="InterPro" id="IPR045851">
    <property type="entry name" value="AMP-bd_C_sf"/>
</dbReference>
<evidence type="ECO:0000256" key="2">
    <source>
        <dbReference type="ARBA" id="ARBA00022840"/>
    </source>
</evidence>
<gene>
    <name evidence="5" type="ORF">GCM10025872_14150</name>
</gene>
<feature type="domain" description="AMP-dependent synthetase/ligase" evidence="4">
    <location>
        <begin position="50"/>
        <end position="136"/>
    </location>
</feature>
<dbReference type="Pfam" id="PF00501">
    <property type="entry name" value="AMP-binding"/>
    <property type="match status" value="1"/>
</dbReference>
<proteinExistence type="predicted"/>
<keyword evidence="1" id="KW-0547">Nucleotide-binding</keyword>
<evidence type="ECO:0000313" key="5">
    <source>
        <dbReference type="EMBL" id="BDZ57758.1"/>
    </source>
</evidence>
<dbReference type="Pfam" id="PF23562">
    <property type="entry name" value="AMP-binding_C_3"/>
    <property type="match status" value="1"/>
</dbReference>
<organism evidence="5 6">
    <name type="scientific">Barrientosiimonas endolithica</name>
    <dbReference type="NCBI Taxonomy" id="1535208"/>
    <lineage>
        <taxon>Bacteria</taxon>
        <taxon>Bacillati</taxon>
        <taxon>Actinomycetota</taxon>
        <taxon>Actinomycetes</taxon>
        <taxon>Micrococcales</taxon>
        <taxon>Dermacoccaceae</taxon>
        <taxon>Barrientosiimonas</taxon>
    </lineage>
</organism>
<evidence type="ECO:0000256" key="1">
    <source>
        <dbReference type="ARBA" id="ARBA00022741"/>
    </source>
</evidence>
<keyword evidence="6" id="KW-1185">Reference proteome</keyword>
<dbReference type="PANTHER" id="PTHR43272">
    <property type="entry name" value="LONG-CHAIN-FATTY-ACID--COA LIGASE"/>
    <property type="match status" value="1"/>
</dbReference>